<feature type="domain" description="RNA polymerase sigma-70 region 2" evidence="7">
    <location>
        <begin position="47"/>
        <end position="107"/>
    </location>
</feature>
<dbReference type="RefSeq" id="WP_126726694.1">
    <property type="nucleotide sequence ID" value="NZ_RYZH01000035.1"/>
</dbReference>
<keyword evidence="2" id="KW-0805">Transcription regulation</keyword>
<feature type="region of interest" description="Disordered" evidence="5">
    <location>
        <begin position="302"/>
        <end position="348"/>
    </location>
</feature>
<dbReference type="InterPro" id="IPR013325">
    <property type="entry name" value="RNA_pol_sigma_r2"/>
</dbReference>
<dbReference type="InterPro" id="IPR039425">
    <property type="entry name" value="RNA_pol_sigma-70-like"/>
</dbReference>
<reference evidence="9 10" key="2">
    <citation type="submission" date="2019-01" db="EMBL/GenBank/DDBJ databases">
        <title>Tautonia sociabilis, a novel thermotolerant planctomycete of Isosphaeraceae family, isolated from a 4000 m deep subterranean habitat.</title>
        <authorList>
            <person name="Kovaleva O.L."/>
            <person name="Elcheninov A.G."/>
            <person name="Van Heerden E."/>
            <person name="Toshchakov S.V."/>
            <person name="Novikov A."/>
            <person name="Bonch-Osmolovskaya E.A."/>
            <person name="Kublanov I.V."/>
        </authorList>
    </citation>
    <scope>NUCLEOTIDE SEQUENCE [LARGE SCALE GENOMIC DNA]</scope>
    <source>
        <strain evidence="9 10">GM2012</strain>
    </source>
</reference>
<evidence type="ECO:0000256" key="1">
    <source>
        <dbReference type="ARBA" id="ARBA00010641"/>
    </source>
</evidence>
<dbReference type="Gene3D" id="1.10.10.10">
    <property type="entry name" value="Winged helix-like DNA-binding domain superfamily/Winged helix DNA-binding domain"/>
    <property type="match status" value="1"/>
</dbReference>
<feature type="transmembrane region" description="Helical" evidence="6">
    <location>
        <begin position="235"/>
        <end position="257"/>
    </location>
</feature>
<evidence type="ECO:0000256" key="3">
    <source>
        <dbReference type="ARBA" id="ARBA00023082"/>
    </source>
</evidence>
<dbReference type="GO" id="GO:0016987">
    <property type="term" value="F:sigma factor activity"/>
    <property type="evidence" value="ECO:0007669"/>
    <property type="project" value="UniProtKB-KW"/>
</dbReference>
<evidence type="ECO:0000256" key="4">
    <source>
        <dbReference type="ARBA" id="ARBA00023163"/>
    </source>
</evidence>
<dbReference type="InterPro" id="IPR036388">
    <property type="entry name" value="WH-like_DNA-bd_sf"/>
</dbReference>
<organism evidence="9 10">
    <name type="scientific">Tautonia sociabilis</name>
    <dbReference type="NCBI Taxonomy" id="2080755"/>
    <lineage>
        <taxon>Bacteria</taxon>
        <taxon>Pseudomonadati</taxon>
        <taxon>Planctomycetota</taxon>
        <taxon>Planctomycetia</taxon>
        <taxon>Isosphaerales</taxon>
        <taxon>Isosphaeraceae</taxon>
        <taxon>Tautonia</taxon>
    </lineage>
</organism>
<dbReference type="AlphaFoldDB" id="A0A432MGK4"/>
<keyword evidence="6" id="KW-0472">Membrane</keyword>
<dbReference type="Gene3D" id="1.10.1740.10">
    <property type="match status" value="1"/>
</dbReference>
<evidence type="ECO:0000313" key="10">
    <source>
        <dbReference type="Proteomes" id="UP000280296"/>
    </source>
</evidence>
<dbReference type="PANTHER" id="PTHR43133">
    <property type="entry name" value="RNA POLYMERASE ECF-TYPE SIGMA FACTO"/>
    <property type="match status" value="1"/>
</dbReference>
<dbReference type="Pfam" id="PF04542">
    <property type="entry name" value="Sigma70_r2"/>
    <property type="match status" value="1"/>
</dbReference>
<keyword evidence="4" id="KW-0804">Transcription</keyword>
<evidence type="ECO:0000259" key="7">
    <source>
        <dbReference type="Pfam" id="PF04542"/>
    </source>
</evidence>
<feature type="region of interest" description="Disordered" evidence="5">
    <location>
        <begin position="478"/>
        <end position="507"/>
    </location>
</feature>
<proteinExistence type="inferred from homology"/>
<comment type="similarity">
    <text evidence="1">Belongs to the sigma-70 factor family. ECF subfamily.</text>
</comment>
<dbReference type="SUPFAM" id="SSF88946">
    <property type="entry name" value="Sigma2 domain of RNA polymerase sigma factors"/>
    <property type="match status" value="1"/>
</dbReference>
<sequence>MAGAPVGAAMRQVERIFNGAGTVAGLTEAQLLDRFVESLDDAAFEAIVRRHGSAVLAVCRRLLGDPHEAEDAFQATFLVLARKASRLSRSRPLGPWLVGVAYRIASKARVASARRRRREAVAAARRAESILPTDPILVDLGPLLWEELHLLPSKYRDPVVLCWVEGYSHDEAANLLCWPIGTVKGRLHRAKETLRSRLSRRGVGVSAACLSSWYATEAIAASVPAPVLGSTVTSAVAVAGGAAILAGSVPVGAALLARGALRTMVLTKLSITAASVALVGGSLAGGWGLVVPEAGQESSSSAISTIASSSSSEDGAIASTPVDVPRPATSSTEPSQRSTPAARLTETNPALEQVLPVRSSDPQDSPSQSELERLKTQLVRAAVDRLNSRQRAFEAGTISIDHVLDGARALLDARLNLADAAEKRAVTEQYRDDLASLFSSMSEKHRLGTASSDDITEVSLALTEAELMLAQQPAEPFVNSLATPTPTPSSPLVPAVAPPPAHALPDPIAQPLAAASSIASDPFTRPSGPESLPEPSREVGASLGGGLRNVDEEDLGQTPAAVAQRRRSSDPASKAILTALNRPISLPFDQETPLSDLLDYIRQGTVDDELSFGIPIYVDEVALQQADQSLQSPIRMKMEGIPLRTTLWLILRQLDLVYTVIDGVLIISNPDRLHETLLETPIFDGLPDLLDEPAVNFGGARQGSAASGPVPLPVDPSLGSPAPTLVPAQPSLPSTPAQPF</sequence>
<dbReference type="SUPFAM" id="SSF56954">
    <property type="entry name" value="Outer membrane efflux proteins (OEP)"/>
    <property type="match status" value="1"/>
</dbReference>
<dbReference type="PANTHER" id="PTHR43133:SF25">
    <property type="entry name" value="RNA POLYMERASE SIGMA FACTOR RFAY-RELATED"/>
    <property type="match status" value="1"/>
</dbReference>
<dbReference type="GO" id="GO:0006352">
    <property type="term" value="P:DNA-templated transcription initiation"/>
    <property type="evidence" value="ECO:0007669"/>
    <property type="project" value="InterPro"/>
</dbReference>
<name>A0A432MGK4_9BACT</name>
<dbReference type="CDD" id="cd06171">
    <property type="entry name" value="Sigma70_r4"/>
    <property type="match status" value="1"/>
</dbReference>
<keyword evidence="6" id="KW-1133">Transmembrane helix</keyword>
<dbReference type="InterPro" id="IPR013324">
    <property type="entry name" value="RNA_pol_sigma_r3/r4-like"/>
</dbReference>
<keyword evidence="3" id="KW-0731">Sigma factor</keyword>
<dbReference type="NCBIfam" id="TIGR02937">
    <property type="entry name" value="sigma70-ECF"/>
    <property type="match status" value="1"/>
</dbReference>
<dbReference type="InterPro" id="IPR007627">
    <property type="entry name" value="RNA_pol_sigma70_r2"/>
</dbReference>
<protein>
    <submittedName>
        <fullName evidence="9">Sigma-70 family RNA polymerase sigma factor</fullName>
    </submittedName>
</protein>
<keyword evidence="10" id="KW-1185">Reference proteome</keyword>
<feature type="compositionally biased region" description="Low complexity" evidence="5">
    <location>
        <begin position="302"/>
        <end position="319"/>
    </location>
</feature>
<evidence type="ECO:0000259" key="8">
    <source>
        <dbReference type="Pfam" id="PF08281"/>
    </source>
</evidence>
<feature type="region of interest" description="Disordered" evidence="5">
    <location>
        <begin position="519"/>
        <end position="569"/>
    </location>
</feature>
<reference evidence="9 10" key="1">
    <citation type="submission" date="2018-12" db="EMBL/GenBank/DDBJ databases">
        <authorList>
            <person name="Toschakov S.V."/>
        </authorList>
    </citation>
    <scope>NUCLEOTIDE SEQUENCE [LARGE SCALE GENOMIC DNA]</scope>
    <source>
        <strain evidence="9 10">GM2012</strain>
    </source>
</reference>
<feature type="transmembrane region" description="Helical" evidence="6">
    <location>
        <begin position="269"/>
        <end position="290"/>
    </location>
</feature>
<dbReference type="InterPro" id="IPR013249">
    <property type="entry name" value="RNA_pol_sigma70_r4_t2"/>
</dbReference>
<feature type="compositionally biased region" description="Polar residues" evidence="5">
    <location>
        <begin position="328"/>
        <end position="348"/>
    </location>
</feature>
<feature type="transmembrane region" description="Helical" evidence="6">
    <location>
        <begin position="198"/>
        <end position="215"/>
    </location>
</feature>
<comment type="caution">
    <text evidence="9">The sequence shown here is derived from an EMBL/GenBank/DDBJ whole genome shotgun (WGS) entry which is preliminary data.</text>
</comment>
<keyword evidence="6" id="KW-0812">Transmembrane</keyword>
<feature type="region of interest" description="Disordered" evidence="5">
    <location>
        <begin position="700"/>
        <end position="740"/>
    </location>
</feature>
<dbReference type="SUPFAM" id="SSF88659">
    <property type="entry name" value="Sigma3 and sigma4 domains of RNA polymerase sigma factors"/>
    <property type="match status" value="1"/>
</dbReference>
<feature type="compositionally biased region" description="Polar residues" evidence="5">
    <location>
        <begin position="731"/>
        <end position="740"/>
    </location>
</feature>
<feature type="compositionally biased region" description="Low complexity" evidence="5">
    <location>
        <begin position="359"/>
        <end position="369"/>
    </location>
</feature>
<evidence type="ECO:0000256" key="2">
    <source>
        <dbReference type="ARBA" id="ARBA00023015"/>
    </source>
</evidence>
<dbReference type="EMBL" id="RYZH01000035">
    <property type="protein sequence ID" value="RUL85903.1"/>
    <property type="molecule type" value="Genomic_DNA"/>
</dbReference>
<dbReference type="OrthoDB" id="263872at2"/>
<gene>
    <name evidence="9" type="ORF">TsocGM_17175</name>
</gene>
<dbReference type="Proteomes" id="UP000280296">
    <property type="component" value="Unassembled WGS sequence"/>
</dbReference>
<feature type="compositionally biased region" description="Pro residues" evidence="5">
    <location>
        <begin position="485"/>
        <end position="502"/>
    </location>
</feature>
<evidence type="ECO:0000256" key="5">
    <source>
        <dbReference type="SAM" id="MobiDB-lite"/>
    </source>
</evidence>
<dbReference type="GO" id="GO:0003677">
    <property type="term" value="F:DNA binding"/>
    <property type="evidence" value="ECO:0007669"/>
    <property type="project" value="InterPro"/>
</dbReference>
<evidence type="ECO:0000256" key="6">
    <source>
        <dbReference type="SAM" id="Phobius"/>
    </source>
</evidence>
<feature type="region of interest" description="Disordered" evidence="5">
    <location>
        <begin position="353"/>
        <end position="372"/>
    </location>
</feature>
<feature type="domain" description="RNA polymerase sigma factor 70 region 4 type 2" evidence="8">
    <location>
        <begin position="144"/>
        <end position="194"/>
    </location>
</feature>
<evidence type="ECO:0000313" key="9">
    <source>
        <dbReference type="EMBL" id="RUL85903.1"/>
    </source>
</evidence>
<dbReference type="Pfam" id="PF08281">
    <property type="entry name" value="Sigma70_r4_2"/>
    <property type="match status" value="1"/>
</dbReference>
<accession>A0A432MGK4</accession>
<dbReference type="InterPro" id="IPR014284">
    <property type="entry name" value="RNA_pol_sigma-70_dom"/>
</dbReference>